<evidence type="ECO:0000256" key="2">
    <source>
        <dbReference type="ARBA" id="ARBA00022741"/>
    </source>
</evidence>
<comment type="caution">
    <text evidence="5">The sequence shown here is derived from an EMBL/GenBank/DDBJ whole genome shotgun (WGS) entry which is preliminary data.</text>
</comment>
<name>A0AA37MYZ0_9FIRM</name>
<organism evidence="5 6">
    <name type="scientific">Faecalibacterium gallinarum</name>
    <dbReference type="NCBI Taxonomy" id="2903556"/>
    <lineage>
        <taxon>Bacteria</taxon>
        <taxon>Bacillati</taxon>
        <taxon>Bacillota</taxon>
        <taxon>Clostridia</taxon>
        <taxon>Eubacteriales</taxon>
        <taxon>Oscillospiraceae</taxon>
        <taxon>Faecalibacterium</taxon>
    </lineage>
</organism>
<keyword evidence="6" id="KW-1185">Reference proteome</keyword>
<protein>
    <submittedName>
        <fullName evidence="5">Iron ABC transporter ATP-binding protein</fullName>
    </submittedName>
</protein>
<dbReference type="SUPFAM" id="SSF52540">
    <property type="entry name" value="P-loop containing nucleoside triphosphate hydrolases"/>
    <property type="match status" value="1"/>
</dbReference>
<dbReference type="SMART" id="SM00382">
    <property type="entry name" value="AAA"/>
    <property type="match status" value="1"/>
</dbReference>
<evidence type="ECO:0000256" key="3">
    <source>
        <dbReference type="ARBA" id="ARBA00022840"/>
    </source>
</evidence>
<dbReference type="RefSeq" id="WP_238317635.1">
    <property type="nucleotide sequence ID" value="NZ_BQKV01000098.1"/>
</dbReference>
<dbReference type="PANTHER" id="PTHR42794:SF2">
    <property type="entry name" value="ABC TRANSPORTER ATP-BINDING PROTEIN"/>
    <property type="match status" value="1"/>
</dbReference>
<dbReference type="FunFam" id="3.40.50.300:FF:000134">
    <property type="entry name" value="Iron-enterobactin ABC transporter ATP-binding protein"/>
    <property type="match status" value="1"/>
</dbReference>
<dbReference type="AlphaFoldDB" id="A0AA37MYZ0"/>
<dbReference type="CDD" id="cd03214">
    <property type="entry name" value="ABC_Iron-Siderophores_B12_Hemin"/>
    <property type="match status" value="1"/>
</dbReference>
<sequence>MDIYFKTDDLSVGYNGRPLIRDICLQLEKGKVLTLIGPNGAGKSTILKTITRQLSALSGVVTLDGRSLTAWQPRELAQRLAVVLTDRVRPELMTCAEVVAMGRYPYTGLLGRLTPEDEAAVDGALALVHAENLAGQDFSTLSDGQRQRVLLARALCQEPEVLVLDEPTAYLDIRHKIDLLELLREMAHQKQLTVVMSLHEIDLAVKSSDLLLCVQGDGIAAFGPPEQILAQHTIEQLYGLEGGSYNPLFGSVELGGPKGKPKVFVVAGAGAGIPCYRLLQKQGLPFATGILFENDIDTPIAKQLTDYVVTAPAYTPMTGEQFEAAARLLEGCELVLDAGAPIGPLNRMNQKLLALAQEKQIPVRRVGE</sequence>
<dbReference type="InterPro" id="IPR003593">
    <property type="entry name" value="AAA+_ATPase"/>
</dbReference>
<reference evidence="5" key="1">
    <citation type="journal article" date="2022" name="Int. J. Syst. Evol. Microbiol.">
        <title>Genome-based, phenotypic and chemotaxonomic classification of Faecalibacterium strains: proposal of three novel species Faecalibacterium duncaniae sp. nov., Faecalibacterium hattorii sp. nov. and Faecalibacterium gallinarum sp. nov. .</title>
        <authorList>
            <person name="Sakamoto M."/>
            <person name="Sakurai N."/>
            <person name="Tanno H."/>
            <person name="Iino T."/>
            <person name="Ohkuma M."/>
            <person name="Endo A."/>
        </authorList>
    </citation>
    <scope>NUCLEOTIDE SEQUENCE</scope>
    <source>
        <strain evidence="5">JCM 17207</strain>
    </source>
</reference>
<evidence type="ECO:0000256" key="1">
    <source>
        <dbReference type="ARBA" id="ARBA00022448"/>
    </source>
</evidence>
<accession>A0AA37MYZ0</accession>
<evidence type="ECO:0000313" key="5">
    <source>
        <dbReference type="EMBL" id="GJN65414.1"/>
    </source>
</evidence>
<keyword evidence="3 5" id="KW-0067">ATP-binding</keyword>
<dbReference type="Gene3D" id="3.40.50.300">
    <property type="entry name" value="P-loop containing nucleotide triphosphate hydrolases"/>
    <property type="match status" value="1"/>
</dbReference>
<dbReference type="PANTHER" id="PTHR42794">
    <property type="entry name" value="HEMIN IMPORT ATP-BINDING PROTEIN HMUV"/>
    <property type="match status" value="1"/>
</dbReference>
<keyword evidence="1" id="KW-0813">Transport</keyword>
<dbReference type="Proteomes" id="UP001055185">
    <property type="component" value="Unassembled WGS sequence"/>
</dbReference>
<dbReference type="Pfam" id="PF00005">
    <property type="entry name" value="ABC_tran"/>
    <property type="match status" value="1"/>
</dbReference>
<gene>
    <name evidence="5" type="ORF">JCM17207_20390</name>
</gene>
<dbReference type="GO" id="GO:0016887">
    <property type="term" value="F:ATP hydrolysis activity"/>
    <property type="evidence" value="ECO:0007669"/>
    <property type="project" value="InterPro"/>
</dbReference>
<feature type="domain" description="ABC transporter" evidence="4">
    <location>
        <begin position="5"/>
        <end position="241"/>
    </location>
</feature>
<dbReference type="InterPro" id="IPR027417">
    <property type="entry name" value="P-loop_NTPase"/>
</dbReference>
<dbReference type="EMBL" id="BQKV01000098">
    <property type="protein sequence ID" value="GJN65414.1"/>
    <property type="molecule type" value="Genomic_DNA"/>
</dbReference>
<dbReference type="GO" id="GO:0005524">
    <property type="term" value="F:ATP binding"/>
    <property type="evidence" value="ECO:0007669"/>
    <property type="project" value="UniProtKB-KW"/>
</dbReference>
<proteinExistence type="predicted"/>
<evidence type="ECO:0000259" key="4">
    <source>
        <dbReference type="PROSITE" id="PS50893"/>
    </source>
</evidence>
<dbReference type="InterPro" id="IPR003439">
    <property type="entry name" value="ABC_transporter-like_ATP-bd"/>
</dbReference>
<keyword evidence="2" id="KW-0547">Nucleotide-binding</keyword>
<dbReference type="PROSITE" id="PS50893">
    <property type="entry name" value="ABC_TRANSPORTER_2"/>
    <property type="match status" value="1"/>
</dbReference>
<evidence type="ECO:0000313" key="6">
    <source>
        <dbReference type="Proteomes" id="UP001055185"/>
    </source>
</evidence>